<dbReference type="AlphaFoldDB" id="A0A2S3UJG7"/>
<reference evidence="1 2" key="1">
    <citation type="submission" date="2018-01" db="EMBL/GenBank/DDBJ databases">
        <title>Genomic Encyclopedia of Archaeal and Bacterial Type Strains, Phase II (KMG-II): from individual species to whole genera.</title>
        <authorList>
            <person name="Goeker M."/>
        </authorList>
    </citation>
    <scope>NUCLEOTIDE SEQUENCE [LARGE SCALE GENOMIC DNA]</scope>
    <source>
        <strain evidence="1 2">DSM 17023</strain>
    </source>
</reference>
<protein>
    <recommendedName>
        <fullName evidence="3">Tetratricopeptide repeat protein</fullName>
    </recommendedName>
</protein>
<organism evidence="1 2">
    <name type="scientific">Roseibium marinum</name>
    <dbReference type="NCBI Taxonomy" id="281252"/>
    <lineage>
        <taxon>Bacteria</taxon>
        <taxon>Pseudomonadati</taxon>
        <taxon>Pseudomonadota</taxon>
        <taxon>Alphaproteobacteria</taxon>
        <taxon>Hyphomicrobiales</taxon>
        <taxon>Stappiaceae</taxon>
        <taxon>Roseibium</taxon>
    </lineage>
</organism>
<evidence type="ECO:0008006" key="3">
    <source>
        <dbReference type="Google" id="ProtNLM"/>
    </source>
</evidence>
<proteinExistence type="predicted"/>
<comment type="caution">
    <text evidence="1">The sequence shown here is derived from an EMBL/GenBank/DDBJ whole genome shotgun (WGS) entry which is preliminary data.</text>
</comment>
<dbReference type="EMBL" id="PPCN01000021">
    <property type="protein sequence ID" value="POF27837.1"/>
    <property type="molecule type" value="Genomic_DNA"/>
</dbReference>
<accession>A0A2S3UJG7</accession>
<evidence type="ECO:0000313" key="2">
    <source>
        <dbReference type="Proteomes" id="UP000236959"/>
    </source>
</evidence>
<name>A0A2S3UJG7_9HYPH</name>
<gene>
    <name evidence="1" type="ORF">CLV41_12163</name>
</gene>
<sequence>MPLPDWLYAILPASIANKHLADQSTHPKYERAMKAIESGDVEQPTRTLEKLMSAKYVGPSLKLKIQTLLPELLAGLGRFEAAKEVALSCPANDAGMTLQDSVVGGLLGQIAVVEGEVAEAADCFEHAAQHASCWETTDLAYVAGYRYATYLLEIGAEAKRVDDAVSKLMHTLERTAEFAYHEPCLRHLQVAAAYQAGRYDKVLQFEPRIRELEKADEKTGGQWSEPIGKAQMMVFNAKLKKCDGDIRLLDDYDEKDEEDGAVG</sequence>
<dbReference type="RefSeq" id="WP_103225590.1">
    <property type="nucleotide sequence ID" value="NZ_PPCN01000021.1"/>
</dbReference>
<evidence type="ECO:0000313" key="1">
    <source>
        <dbReference type="EMBL" id="POF27837.1"/>
    </source>
</evidence>
<keyword evidence="2" id="KW-1185">Reference proteome</keyword>
<dbReference type="Proteomes" id="UP000236959">
    <property type="component" value="Unassembled WGS sequence"/>
</dbReference>